<evidence type="ECO:0000256" key="2">
    <source>
        <dbReference type="ARBA" id="ARBA00022884"/>
    </source>
</evidence>
<proteinExistence type="inferred from homology"/>
<evidence type="ECO:0000259" key="6">
    <source>
        <dbReference type="SMART" id="SM00363"/>
    </source>
</evidence>
<dbReference type="Proteomes" id="UP000447876">
    <property type="component" value="Unassembled WGS sequence"/>
</dbReference>
<comment type="caution">
    <text evidence="7">The sequence shown here is derived from an EMBL/GenBank/DDBJ whole genome shotgun (WGS) entry which is preliminary data.</text>
</comment>
<dbReference type="Pfam" id="PF01479">
    <property type="entry name" value="S4"/>
    <property type="match status" value="1"/>
</dbReference>
<dbReference type="CDD" id="cd02553">
    <property type="entry name" value="PseudoU_synth_RsuA"/>
    <property type="match status" value="1"/>
</dbReference>
<dbReference type="CDD" id="cd00165">
    <property type="entry name" value="S4"/>
    <property type="match status" value="1"/>
</dbReference>
<keyword evidence="2 4" id="KW-0694">RNA-binding</keyword>
<dbReference type="PROSITE" id="PS01149">
    <property type="entry name" value="PSI_RSU"/>
    <property type="match status" value="1"/>
</dbReference>
<evidence type="ECO:0000313" key="7">
    <source>
        <dbReference type="EMBL" id="MUG43614.1"/>
    </source>
</evidence>
<dbReference type="SUPFAM" id="SSF55120">
    <property type="entry name" value="Pseudouridine synthase"/>
    <property type="match status" value="1"/>
</dbReference>
<dbReference type="GO" id="GO:0120159">
    <property type="term" value="F:rRNA pseudouridine synthase activity"/>
    <property type="evidence" value="ECO:0007669"/>
    <property type="project" value="UniProtKB-ARBA"/>
</dbReference>
<evidence type="ECO:0000256" key="1">
    <source>
        <dbReference type="ARBA" id="ARBA00008348"/>
    </source>
</evidence>
<evidence type="ECO:0000256" key="3">
    <source>
        <dbReference type="ARBA" id="ARBA00023235"/>
    </source>
</evidence>
<dbReference type="InterPro" id="IPR018496">
    <property type="entry name" value="PsdUridine_synth_RsuA/RluB_CS"/>
</dbReference>
<accession>A0A7X2YXC8</accession>
<evidence type="ECO:0000313" key="8">
    <source>
        <dbReference type="Proteomes" id="UP000447876"/>
    </source>
</evidence>
<dbReference type="PANTHER" id="PTHR47683">
    <property type="entry name" value="PSEUDOURIDINE SYNTHASE FAMILY PROTEIN-RELATED"/>
    <property type="match status" value="1"/>
</dbReference>
<dbReference type="FunFam" id="3.30.70.1560:FF:000001">
    <property type="entry name" value="Pseudouridine synthase"/>
    <property type="match status" value="1"/>
</dbReference>
<dbReference type="InterPro" id="IPR042092">
    <property type="entry name" value="PsdUridine_s_RsuA/RluB/E/F_cat"/>
</dbReference>
<organism evidence="7 8">
    <name type="scientific">Paenibacillus woosongensis</name>
    <dbReference type="NCBI Taxonomy" id="307580"/>
    <lineage>
        <taxon>Bacteria</taxon>
        <taxon>Bacillati</taxon>
        <taxon>Bacillota</taxon>
        <taxon>Bacilli</taxon>
        <taxon>Bacillales</taxon>
        <taxon>Paenibacillaceae</taxon>
        <taxon>Paenibacillus</taxon>
    </lineage>
</organism>
<dbReference type="GO" id="GO:0005829">
    <property type="term" value="C:cytosol"/>
    <property type="evidence" value="ECO:0007669"/>
    <property type="project" value="UniProtKB-ARBA"/>
</dbReference>
<dbReference type="SUPFAM" id="SSF55174">
    <property type="entry name" value="Alpha-L RNA-binding motif"/>
    <property type="match status" value="1"/>
</dbReference>
<dbReference type="AlphaFoldDB" id="A0A7X2YXC8"/>
<dbReference type="SMART" id="SM00363">
    <property type="entry name" value="S4"/>
    <property type="match status" value="1"/>
</dbReference>
<dbReference type="PANTHER" id="PTHR47683:SF4">
    <property type="entry name" value="PSEUDOURIDINE SYNTHASE"/>
    <property type="match status" value="1"/>
</dbReference>
<dbReference type="InterPro" id="IPR036986">
    <property type="entry name" value="S4_RNA-bd_sf"/>
</dbReference>
<protein>
    <recommendedName>
        <fullName evidence="5">Pseudouridine synthase</fullName>
        <ecNumber evidence="5">5.4.99.-</ecNumber>
    </recommendedName>
</protein>
<dbReference type="InterPro" id="IPR006145">
    <property type="entry name" value="PsdUridine_synth_RsuA/RluA"/>
</dbReference>
<evidence type="ECO:0000256" key="4">
    <source>
        <dbReference type="PROSITE-ProRule" id="PRU00182"/>
    </source>
</evidence>
<dbReference type="Gene3D" id="3.10.290.10">
    <property type="entry name" value="RNA-binding S4 domain"/>
    <property type="match status" value="1"/>
</dbReference>
<dbReference type="GO" id="GO:0003723">
    <property type="term" value="F:RNA binding"/>
    <property type="evidence" value="ECO:0007669"/>
    <property type="project" value="UniProtKB-KW"/>
</dbReference>
<dbReference type="InterPro" id="IPR002942">
    <property type="entry name" value="S4_RNA-bd"/>
</dbReference>
<name>A0A7X2YXC8_9BACL</name>
<dbReference type="InterPro" id="IPR000748">
    <property type="entry name" value="PsdUridine_synth_RsuA/RluB/E/F"/>
</dbReference>
<sequence length="270" mass="30493">MDRRDAQERISRRVEVDIAYVGKGKKTQRLDKILGHLGYGSRSDIKKMVKQGRVMLNGSVPKDSGIQADPYEDSITVDGKGIDYREFVYLMLNKPQDVISATEDSRERTVLDLIPAELRVFSPFPVGRLDKDTEGFLLLTNDGQLAHDLLSPRKHVPKTYEAHVLGEIGEREIALFREGVTLDDGYVTLPAELEVLGHERLEEGVMSRIRLTISEGKFHQVKRMFMAAGSKVIYLKRISMGPLTLDDSLALGSYRELTEAEVELLKTYKK</sequence>
<evidence type="ECO:0000256" key="5">
    <source>
        <dbReference type="RuleBase" id="RU003887"/>
    </source>
</evidence>
<dbReference type="Pfam" id="PF00849">
    <property type="entry name" value="PseudoU_synth_2"/>
    <property type="match status" value="1"/>
</dbReference>
<keyword evidence="3 5" id="KW-0413">Isomerase</keyword>
<reference evidence="7 8" key="1">
    <citation type="submission" date="2019-11" db="EMBL/GenBank/DDBJ databases">
        <title>Draft genome sequences of five Paenibacillus species of dairy origin.</title>
        <authorList>
            <person name="Olajide A.M."/>
            <person name="Chen S."/>
            <person name="Lapointe G."/>
        </authorList>
    </citation>
    <scope>NUCLEOTIDE SEQUENCE [LARGE SCALE GENOMIC DNA]</scope>
    <source>
        <strain evidence="7 8">12CR55</strain>
    </source>
</reference>
<dbReference type="InterPro" id="IPR050343">
    <property type="entry name" value="RsuA_PseudoU_synthase"/>
</dbReference>
<dbReference type="GO" id="GO:0000455">
    <property type="term" value="P:enzyme-directed rRNA pseudouridine synthesis"/>
    <property type="evidence" value="ECO:0007669"/>
    <property type="project" value="UniProtKB-ARBA"/>
</dbReference>
<comment type="similarity">
    <text evidence="1 5">Belongs to the pseudouridine synthase RsuA family.</text>
</comment>
<dbReference type="Gene3D" id="3.30.70.1560">
    <property type="entry name" value="Alpha-L RNA-binding motif"/>
    <property type="match status" value="1"/>
</dbReference>
<dbReference type="NCBIfam" id="TIGR00093">
    <property type="entry name" value="pseudouridine synthase"/>
    <property type="match status" value="1"/>
</dbReference>
<dbReference type="InterPro" id="IPR020094">
    <property type="entry name" value="TruA/RsuA/RluB/E/F_N"/>
</dbReference>
<dbReference type="EMBL" id="WNZW01000001">
    <property type="protein sequence ID" value="MUG43614.1"/>
    <property type="molecule type" value="Genomic_DNA"/>
</dbReference>
<dbReference type="EC" id="5.4.99.-" evidence="5"/>
<dbReference type="InterPro" id="IPR020103">
    <property type="entry name" value="PsdUridine_synth_cat_dom_sf"/>
</dbReference>
<dbReference type="Gene3D" id="3.30.70.580">
    <property type="entry name" value="Pseudouridine synthase I, catalytic domain, N-terminal subdomain"/>
    <property type="match status" value="1"/>
</dbReference>
<feature type="domain" description="RNA-binding S4" evidence="6">
    <location>
        <begin position="28"/>
        <end position="93"/>
    </location>
</feature>
<dbReference type="OrthoDB" id="9807213at2"/>
<dbReference type="PROSITE" id="PS50889">
    <property type="entry name" value="S4"/>
    <property type="match status" value="1"/>
</dbReference>
<gene>
    <name evidence="7" type="ORF">GNP95_01120</name>
</gene>